<dbReference type="SUPFAM" id="SSF52283">
    <property type="entry name" value="Formate/glycerate dehydrogenase catalytic domain-like"/>
    <property type="match status" value="1"/>
</dbReference>
<reference evidence="4" key="1">
    <citation type="submission" date="2020-07" db="EMBL/GenBank/DDBJ databases">
        <title>Huge and variable diversity of episymbiotic CPR bacteria and DPANN archaea in groundwater ecosystems.</title>
        <authorList>
            <person name="He C.Y."/>
            <person name="Keren R."/>
            <person name="Whittaker M."/>
            <person name="Farag I.F."/>
            <person name="Doudna J."/>
            <person name="Cate J.H.D."/>
            <person name="Banfield J.F."/>
        </authorList>
    </citation>
    <scope>NUCLEOTIDE SEQUENCE</scope>
    <source>
        <strain evidence="4">NC_groundwater_580_Pr5_B-0.1um_64_19</strain>
    </source>
</reference>
<name>A0A932A7H5_9BACT</name>
<accession>A0A932A7H5</accession>
<dbReference type="EMBL" id="JACPNR010000004">
    <property type="protein sequence ID" value="MBI2677583.1"/>
    <property type="molecule type" value="Genomic_DNA"/>
</dbReference>
<dbReference type="InterPro" id="IPR050223">
    <property type="entry name" value="D-isomer_2-hydroxyacid_DH"/>
</dbReference>
<feature type="domain" description="D-isomer specific 2-hydroxyacid dehydrogenase NAD-binding" evidence="3">
    <location>
        <begin position="117"/>
        <end position="307"/>
    </location>
</feature>
<evidence type="ECO:0000313" key="5">
    <source>
        <dbReference type="Proteomes" id="UP000779809"/>
    </source>
</evidence>
<sequence length="371" mass="40848">MAQKTFRVFATSRIGDPAENRLRGRGYDLEVFQGPEAPPKKLILEKVKAGIDGLITTLRDPIDAEIFEAGKGTLKVVAQIAVGFDNINRADANKYKVPFTHTADVLTEATAEFAFLMLGMLARKMWQSELLVREQTWPSWHPFLPFLGDEVTGKTIAVIGTGRIGLALIKKATGFDMNILCYDPAFHNDKYIAGIQELMDLRHAKGMQKEKTWIKYVAFEEAMAGADYVSVHVPLLREGETDKPTYHLINEKSLKLMKATAYIVNTSRGPVVDEEALAKALKDNVIAGAALDVFEKEPLPPDSPLLDPAIADRCRVFHHFASGAQITRLSADPDKGMAGRTAQGVIDVLEGNYGGDVTKMPYVVNKEAFGK</sequence>
<proteinExistence type="inferred from homology"/>
<dbReference type="GO" id="GO:0051287">
    <property type="term" value="F:NAD binding"/>
    <property type="evidence" value="ECO:0007669"/>
    <property type="project" value="InterPro"/>
</dbReference>
<evidence type="ECO:0000256" key="1">
    <source>
        <dbReference type="ARBA" id="ARBA00005854"/>
    </source>
</evidence>
<comment type="similarity">
    <text evidence="1">Belongs to the D-isomer specific 2-hydroxyacid dehydrogenase family.</text>
</comment>
<dbReference type="GO" id="GO:0005829">
    <property type="term" value="C:cytosol"/>
    <property type="evidence" value="ECO:0007669"/>
    <property type="project" value="TreeGrafter"/>
</dbReference>
<dbReference type="PANTHER" id="PTHR10996:SF283">
    <property type="entry name" value="GLYOXYLATE_HYDROXYPYRUVATE REDUCTASE B"/>
    <property type="match status" value="1"/>
</dbReference>
<dbReference type="PROSITE" id="PS00671">
    <property type="entry name" value="D_2_HYDROXYACID_DH_3"/>
    <property type="match status" value="1"/>
</dbReference>
<organism evidence="4 5">
    <name type="scientific">Candidatus Korobacter versatilis</name>
    <dbReference type="NCBI Taxonomy" id="658062"/>
    <lineage>
        <taxon>Bacteria</taxon>
        <taxon>Pseudomonadati</taxon>
        <taxon>Acidobacteriota</taxon>
        <taxon>Terriglobia</taxon>
        <taxon>Terriglobales</taxon>
        <taxon>Candidatus Korobacteraceae</taxon>
        <taxon>Candidatus Korobacter</taxon>
    </lineage>
</organism>
<dbReference type="Proteomes" id="UP000779809">
    <property type="component" value="Unassembled WGS sequence"/>
</dbReference>
<protein>
    <submittedName>
        <fullName evidence="4">D-glycerate dehydrogenase</fullName>
    </submittedName>
</protein>
<dbReference type="InterPro" id="IPR006140">
    <property type="entry name" value="D-isomer_DH_NAD-bd"/>
</dbReference>
<comment type="caution">
    <text evidence="4">The sequence shown here is derived from an EMBL/GenBank/DDBJ whole genome shotgun (WGS) entry which is preliminary data.</text>
</comment>
<dbReference type="PANTHER" id="PTHR10996">
    <property type="entry name" value="2-HYDROXYACID DEHYDROGENASE-RELATED"/>
    <property type="match status" value="1"/>
</dbReference>
<gene>
    <name evidence="4" type="ORF">HYX28_02245</name>
</gene>
<dbReference type="Gene3D" id="3.40.50.720">
    <property type="entry name" value="NAD(P)-binding Rossmann-like Domain"/>
    <property type="match status" value="2"/>
</dbReference>
<dbReference type="GO" id="GO:0030267">
    <property type="term" value="F:glyoxylate reductase (NADPH) activity"/>
    <property type="evidence" value="ECO:0007669"/>
    <property type="project" value="TreeGrafter"/>
</dbReference>
<dbReference type="AlphaFoldDB" id="A0A932A7H5"/>
<dbReference type="InterPro" id="IPR029752">
    <property type="entry name" value="D-isomer_DH_CS1"/>
</dbReference>
<dbReference type="Pfam" id="PF02826">
    <property type="entry name" value="2-Hacid_dh_C"/>
    <property type="match status" value="1"/>
</dbReference>
<dbReference type="InterPro" id="IPR029753">
    <property type="entry name" value="D-isomer_DH_CS"/>
</dbReference>
<dbReference type="SUPFAM" id="SSF51735">
    <property type="entry name" value="NAD(P)-binding Rossmann-fold domains"/>
    <property type="match status" value="1"/>
</dbReference>
<evidence type="ECO:0000259" key="3">
    <source>
        <dbReference type="Pfam" id="PF02826"/>
    </source>
</evidence>
<dbReference type="InterPro" id="IPR036291">
    <property type="entry name" value="NAD(P)-bd_dom_sf"/>
</dbReference>
<dbReference type="GO" id="GO:0016618">
    <property type="term" value="F:hydroxypyruvate reductase [NAD(P)H] activity"/>
    <property type="evidence" value="ECO:0007669"/>
    <property type="project" value="TreeGrafter"/>
</dbReference>
<evidence type="ECO:0000256" key="2">
    <source>
        <dbReference type="ARBA" id="ARBA00023002"/>
    </source>
</evidence>
<keyword evidence="2" id="KW-0560">Oxidoreductase</keyword>
<dbReference type="CDD" id="cd05301">
    <property type="entry name" value="GDH"/>
    <property type="match status" value="1"/>
</dbReference>
<dbReference type="PROSITE" id="PS00065">
    <property type="entry name" value="D_2_HYDROXYACID_DH_1"/>
    <property type="match status" value="1"/>
</dbReference>
<evidence type="ECO:0000313" key="4">
    <source>
        <dbReference type="EMBL" id="MBI2677583.1"/>
    </source>
</evidence>